<accession>A0A2A5T3V5</accession>
<dbReference type="Proteomes" id="UP000219020">
    <property type="component" value="Unassembled WGS sequence"/>
</dbReference>
<sequence>MTILVFLLNVRSSDLNSALCWFQFIHDPLQVVILVLNEM</sequence>
<comment type="caution">
    <text evidence="1">The sequence shown here is derived from an EMBL/GenBank/DDBJ whole genome shotgun (WGS) entry which is preliminary data.</text>
</comment>
<dbReference type="EMBL" id="NBYY01000013">
    <property type="protein sequence ID" value="PCS22834.1"/>
    <property type="molecule type" value="Genomic_DNA"/>
</dbReference>
<evidence type="ECO:0000313" key="1">
    <source>
        <dbReference type="EMBL" id="PCS22834.1"/>
    </source>
</evidence>
<gene>
    <name evidence="1" type="ORF">BTN49_1385</name>
</gene>
<keyword evidence="2" id="KW-1185">Reference proteome</keyword>
<protein>
    <submittedName>
        <fullName evidence="1">Uncharacterized protein</fullName>
    </submittedName>
</protein>
<name>A0A2A5T3V5_9GAMM</name>
<evidence type="ECO:0000313" key="2">
    <source>
        <dbReference type="Proteomes" id="UP000219020"/>
    </source>
</evidence>
<reference evidence="2" key="1">
    <citation type="submission" date="2017-04" db="EMBL/GenBank/DDBJ databases">
        <title>Genome evolution of the luminous symbionts of deep sea anglerfish.</title>
        <authorList>
            <person name="Hendry T.A."/>
        </authorList>
    </citation>
    <scope>NUCLEOTIDE SEQUENCE [LARGE SCALE GENOMIC DNA]</scope>
</reference>
<proteinExistence type="predicted"/>
<organism evidence="1 2">
    <name type="scientific">Candidatus Enterovibrio escicola</name>
    <dbReference type="NCBI Taxonomy" id="1927127"/>
    <lineage>
        <taxon>Bacteria</taxon>
        <taxon>Pseudomonadati</taxon>
        <taxon>Pseudomonadota</taxon>
        <taxon>Gammaproteobacteria</taxon>
        <taxon>Vibrionales</taxon>
        <taxon>Vibrionaceae</taxon>
        <taxon>Enterovibrio</taxon>
    </lineage>
</organism>
<dbReference type="AlphaFoldDB" id="A0A2A5T3V5"/>